<accession>A0A8S1RMD8</accession>
<dbReference type="AlphaFoldDB" id="A0A8S1RMD8"/>
<reference evidence="2" key="1">
    <citation type="submission" date="2021-01" db="EMBL/GenBank/DDBJ databases">
        <authorList>
            <consortium name="Genoscope - CEA"/>
            <person name="William W."/>
        </authorList>
    </citation>
    <scope>NUCLEOTIDE SEQUENCE</scope>
</reference>
<evidence type="ECO:0000313" key="2">
    <source>
        <dbReference type="EMBL" id="CAD8127975.1"/>
    </source>
</evidence>
<proteinExistence type="predicted"/>
<dbReference type="EMBL" id="CAJJDN010000181">
    <property type="protein sequence ID" value="CAD8127975.1"/>
    <property type="molecule type" value="Genomic_DNA"/>
</dbReference>
<name>A0A8S1RMD8_9CILI</name>
<organism evidence="2 3">
    <name type="scientific">Paramecium sonneborni</name>
    <dbReference type="NCBI Taxonomy" id="65129"/>
    <lineage>
        <taxon>Eukaryota</taxon>
        <taxon>Sar</taxon>
        <taxon>Alveolata</taxon>
        <taxon>Ciliophora</taxon>
        <taxon>Intramacronucleata</taxon>
        <taxon>Oligohymenophorea</taxon>
        <taxon>Peniculida</taxon>
        <taxon>Parameciidae</taxon>
        <taxon>Paramecium</taxon>
    </lineage>
</organism>
<keyword evidence="3" id="KW-1185">Reference proteome</keyword>
<evidence type="ECO:0000256" key="1">
    <source>
        <dbReference type="SAM" id="Phobius"/>
    </source>
</evidence>
<dbReference type="Proteomes" id="UP000692954">
    <property type="component" value="Unassembled WGS sequence"/>
</dbReference>
<keyword evidence="1" id="KW-1133">Transmembrane helix</keyword>
<gene>
    <name evidence="2" type="ORF">PSON_ATCC_30995.1.T1810102</name>
</gene>
<keyword evidence="1" id="KW-0472">Membrane</keyword>
<sequence>MKFRSHKYLCIQNFFHKINQADKVDKYCLQVIYNDNLYIDLILALCMNYMMGSIKDLRQIYFQLKLIHYLYLMILFIYKINSSNFISSFITKSICLLIISRRSSVIIVTVCDAQVPQKYKSTEKKYRQLIEKSEQLLADGNRLSRVTQLDGAVSCLDGNIKYPDY</sequence>
<feature type="transmembrane region" description="Helical" evidence="1">
    <location>
        <begin position="37"/>
        <end position="54"/>
    </location>
</feature>
<evidence type="ECO:0000313" key="3">
    <source>
        <dbReference type="Proteomes" id="UP000692954"/>
    </source>
</evidence>
<comment type="caution">
    <text evidence="2">The sequence shown here is derived from an EMBL/GenBank/DDBJ whole genome shotgun (WGS) entry which is preliminary data.</text>
</comment>
<keyword evidence="1" id="KW-0812">Transmembrane</keyword>
<protein>
    <submittedName>
        <fullName evidence="2">Uncharacterized protein</fullName>
    </submittedName>
</protein>